<accession>K0PVV9</accession>
<dbReference type="Proteomes" id="UP000009319">
    <property type="component" value="Unassembled WGS sequence"/>
</dbReference>
<dbReference type="STRING" id="1211777.BN77_2485"/>
<name>K0PVV9_9HYPH</name>
<dbReference type="Gene3D" id="1.10.490.110">
    <property type="entry name" value="Uncharacterized conserved protein DUF2267"/>
    <property type="match status" value="1"/>
</dbReference>
<gene>
    <name evidence="1" type="ORF">BN77_2485</name>
</gene>
<dbReference type="Pfam" id="PF10025">
    <property type="entry name" value="DUF2267"/>
    <property type="match status" value="1"/>
</dbReference>
<comment type="caution">
    <text evidence="1">The sequence shown here is derived from an EMBL/GenBank/DDBJ whole genome shotgun (WGS) entry which is preliminary data.</text>
</comment>
<evidence type="ECO:0000313" key="2">
    <source>
        <dbReference type="Proteomes" id="UP000009319"/>
    </source>
</evidence>
<dbReference type="HOGENOM" id="CLU_1757355_0_0_5"/>
<dbReference type="AlphaFoldDB" id="K0PVV9"/>
<sequence>MRYSPFLTFPDAAQEAAVWIRELSELLSCEQRVAYEVLSITLHAVRDRLSVDDNAKVGNDLPSLLRGLYFEAWDPMKSHEHDDLRDLPASLRAALPHSVSADPNVFSKIERLFEDRLRHKRPTKLNVALKLCVATCETSDSVGEASKI</sequence>
<dbReference type="EMBL" id="CANI01000013">
    <property type="protein sequence ID" value="CCM75342.1"/>
    <property type="molecule type" value="Genomic_DNA"/>
</dbReference>
<reference evidence="1 2" key="1">
    <citation type="journal article" date="2013" name="Genome Announc.">
        <title>Draft Genome Sequence of Rhizobium mesoamericanum STM3625, a Nitrogen-Fixing Symbiont of Mimosa pudica Isolated in French Guiana (South America).</title>
        <authorList>
            <person name="Moulin L."/>
            <person name="Mornico D."/>
            <person name="Melkonian R."/>
            <person name="Klonowska A."/>
        </authorList>
    </citation>
    <scope>NUCLEOTIDE SEQUENCE [LARGE SCALE GENOMIC DNA]</scope>
    <source>
        <strain evidence="1 2">STM3625</strain>
    </source>
</reference>
<dbReference type="InterPro" id="IPR018727">
    <property type="entry name" value="DUF2267"/>
</dbReference>
<organism evidence="1 2">
    <name type="scientific">Rhizobium mesoamericanum STM3625</name>
    <dbReference type="NCBI Taxonomy" id="1211777"/>
    <lineage>
        <taxon>Bacteria</taxon>
        <taxon>Pseudomonadati</taxon>
        <taxon>Pseudomonadota</taxon>
        <taxon>Alphaproteobacteria</taxon>
        <taxon>Hyphomicrobiales</taxon>
        <taxon>Rhizobiaceae</taxon>
        <taxon>Rhizobium/Agrobacterium group</taxon>
        <taxon>Rhizobium</taxon>
    </lineage>
</organism>
<dbReference type="RefSeq" id="WP_007531993.1">
    <property type="nucleotide sequence ID" value="NZ_HF536772.1"/>
</dbReference>
<keyword evidence="2" id="KW-1185">Reference proteome</keyword>
<evidence type="ECO:0008006" key="3">
    <source>
        <dbReference type="Google" id="ProtNLM"/>
    </source>
</evidence>
<dbReference type="eggNOG" id="COG5502">
    <property type="taxonomic scope" value="Bacteria"/>
</dbReference>
<evidence type="ECO:0000313" key="1">
    <source>
        <dbReference type="EMBL" id="CCM75342.1"/>
    </source>
</evidence>
<proteinExistence type="predicted"/>
<protein>
    <recommendedName>
        <fullName evidence="3">DUF2267 domain-containing protein</fullName>
    </recommendedName>
</protein>
<dbReference type="InterPro" id="IPR038282">
    <property type="entry name" value="DUF2267_sf"/>
</dbReference>